<evidence type="ECO:0000256" key="3">
    <source>
        <dbReference type="ARBA" id="ARBA00022989"/>
    </source>
</evidence>
<evidence type="ECO:0000256" key="6">
    <source>
        <dbReference type="SAM" id="Phobius"/>
    </source>
</evidence>
<dbReference type="EMBL" id="QLMJ01000004">
    <property type="protein sequence ID" value="RAK39933.1"/>
    <property type="molecule type" value="Genomic_DNA"/>
</dbReference>
<gene>
    <name evidence="7" type="ORF">B0I29_104475</name>
</gene>
<feature type="transmembrane region" description="Helical" evidence="6">
    <location>
        <begin position="72"/>
        <end position="95"/>
    </location>
</feature>
<protein>
    <recommendedName>
        <fullName evidence="9">Tic20 family protein</fullName>
    </recommendedName>
</protein>
<keyword evidence="4 6" id="KW-0472">Membrane</keyword>
<keyword evidence="8" id="KW-1185">Reference proteome</keyword>
<feature type="compositionally biased region" description="Pro residues" evidence="5">
    <location>
        <begin position="20"/>
        <end position="45"/>
    </location>
</feature>
<accession>A0A327ZGM9</accession>
<name>A0A327ZGM9_9ACTN</name>
<feature type="region of interest" description="Disordered" evidence="5">
    <location>
        <begin position="1"/>
        <end position="55"/>
    </location>
</feature>
<feature type="compositionally biased region" description="Pro residues" evidence="5">
    <location>
        <begin position="1"/>
        <end position="10"/>
    </location>
</feature>
<dbReference type="Proteomes" id="UP000249341">
    <property type="component" value="Unassembled WGS sequence"/>
</dbReference>
<organism evidence="7 8">
    <name type="scientific">Actinoplanes lutulentus</name>
    <dbReference type="NCBI Taxonomy" id="1287878"/>
    <lineage>
        <taxon>Bacteria</taxon>
        <taxon>Bacillati</taxon>
        <taxon>Actinomycetota</taxon>
        <taxon>Actinomycetes</taxon>
        <taxon>Micromonosporales</taxon>
        <taxon>Micromonosporaceae</taxon>
        <taxon>Actinoplanes</taxon>
    </lineage>
</organism>
<dbReference type="InterPro" id="IPR019109">
    <property type="entry name" value="MamF_MmsF"/>
</dbReference>
<reference evidence="7 8" key="1">
    <citation type="submission" date="2018-06" db="EMBL/GenBank/DDBJ databases">
        <title>Genomic Encyclopedia of Type Strains, Phase III (KMG-III): the genomes of soil and plant-associated and newly described type strains.</title>
        <authorList>
            <person name="Whitman W."/>
        </authorList>
    </citation>
    <scope>NUCLEOTIDE SEQUENCE [LARGE SCALE GENOMIC DNA]</scope>
    <source>
        <strain evidence="7 8">CGMCC 4.7090</strain>
    </source>
</reference>
<evidence type="ECO:0000256" key="1">
    <source>
        <dbReference type="ARBA" id="ARBA00004141"/>
    </source>
</evidence>
<evidence type="ECO:0000313" key="7">
    <source>
        <dbReference type="EMBL" id="RAK39933.1"/>
    </source>
</evidence>
<keyword evidence="3 6" id="KW-1133">Transmembrane helix</keyword>
<dbReference type="AlphaFoldDB" id="A0A327ZGM9"/>
<comment type="caution">
    <text evidence="7">The sequence shown here is derived from an EMBL/GenBank/DDBJ whole genome shotgun (WGS) entry which is preliminary data.</text>
</comment>
<evidence type="ECO:0000256" key="4">
    <source>
        <dbReference type="ARBA" id="ARBA00023136"/>
    </source>
</evidence>
<proteinExistence type="predicted"/>
<feature type="transmembrane region" description="Helical" evidence="6">
    <location>
        <begin position="116"/>
        <end position="148"/>
    </location>
</feature>
<evidence type="ECO:0000256" key="2">
    <source>
        <dbReference type="ARBA" id="ARBA00022692"/>
    </source>
</evidence>
<evidence type="ECO:0000256" key="5">
    <source>
        <dbReference type="SAM" id="MobiDB-lite"/>
    </source>
</evidence>
<sequence length="172" mass="18606">MTEPPRPPEGNDPYNDPYAQTPPPGYQPPPPPGYGPPQGYQPPPQGYGYGGGGYQQPPGAGEDRTWIVLTHFISALVAFLSSGTLGWVMPLIALLSQGARSPQVRAEAVQALNFQILWSVLTIVGYILICVFIGWLVVLATWLIAWIVPLIAGIKATNGQPFRYPLNVSIIK</sequence>
<evidence type="ECO:0000313" key="8">
    <source>
        <dbReference type="Proteomes" id="UP000249341"/>
    </source>
</evidence>
<dbReference type="RefSeq" id="WP_221401759.1">
    <property type="nucleotide sequence ID" value="NZ_JACHWI010000001.1"/>
</dbReference>
<comment type="subcellular location">
    <subcellularLocation>
        <location evidence="1">Membrane</location>
        <topology evidence="1">Multi-pass membrane protein</topology>
    </subcellularLocation>
</comment>
<dbReference type="Pfam" id="PF09685">
    <property type="entry name" value="MamF_MmsF"/>
    <property type="match status" value="1"/>
</dbReference>
<keyword evidence="2 6" id="KW-0812">Transmembrane</keyword>
<evidence type="ECO:0008006" key="9">
    <source>
        <dbReference type="Google" id="ProtNLM"/>
    </source>
</evidence>